<gene>
    <name evidence="1" type="ORF">OSH07_14480</name>
</gene>
<proteinExistence type="predicted"/>
<keyword evidence="2" id="KW-1185">Reference proteome</keyword>
<evidence type="ECO:0000313" key="1">
    <source>
        <dbReference type="EMBL" id="MCX5570411.1"/>
    </source>
</evidence>
<dbReference type="AlphaFoldDB" id="A0A9X3IMC7"/>
<dbReference type="RefSeq" id="WP_266339372.1">
    <property type="nucleotide sequence ID" value="NZ_JAPKNK010000005.1"/>
</dbReference>
<sequence>MTQSVWIHYSRPRPHWYLLADPEKQALAEAWQAVRDGAKAAGAEFHGRFHIRGQHDFQEVEIWKFAGTTEAFNHWQALCAARYNEFYAFSNNIGLETAA</sequence>
<reference evidence="1" key="1">
    <citation type="submission" date="2022-11" db="EMBL/GenBank/DDBJ databases">
        <title>Biodiversity and phylogenetic relationships of bacteria.</title>
        <authorList>
            <person name="Machado R.A.R."/>
            <person name="Bhat A."/>
            <person name="Loulou A."/>
            <person name="Kallel S."/>
        </authorList>
    </citation>
    <scope>NUCLEOTIDE SEQUENCE</scope>
    <source>
        <strain evidence="1">K-TC2</strain>
    </source>
</reference>
<accession>A0A9X3IMC7</accession>
<dbReference type="Proteomes" id="UP001144805">
    <property type="component" value="Unassembled WGS sequence"/>
</dbReference>
<comment type="caution">
    <text evidence="1">The sequence shown here is derived from an EMBL/GenBank/DDBJ whole genome shotgun (WGS) entry which is preliminary data.</text>
</comment>
<organism evidence="1 2">
    <name type="scientific">Kaistia nematophila</name>
    <dbReference type="NCBI Taxonomy" id="2994654"/>
    <lineage>
        <taxon>Bacteria</taxon>
        <taxon>Pseudomonadati</taxon>
        <taxon>Pseudomonadota</taxon>
        <taxon>Alphaproteobacteria</taxon>
        <taxon>Hyphomicrobiales</taxon>
        <taxon>Kaistiaceae</taxon>
        <taxon>Kaistia</taxon>
    </lineage>
</organism>
<dbReference type="EMBL" id="JAPKNK010000005">
    <property type="protein sequence ID" value="MCX5570411.1"/>
    <property type="molecule type" value="Genomic_DNA"/>
</dbReference>
<evidence type="ECO:0000313" key="2">
    <source>
        <dbReference type="Proteomes" id="UP001144805"/>
    </source>
</evidence>
<protein>
    <submittedName>
        <fullName evidence="1">Uncharacterized protein</fullName>
    </submittedName>
</protein>
<name>A0A9X3IMC7_9HYPH</name>